<keyword evidence="1" id="KW-1133">Transmembrane helix</keyword>
<proteinExistence type="predicted"/>
<sequence length="514" mass="57715">MCGGSYSYITVEADPGQELEVINGYSLAGDEPSRKSVLASVIGGAADEFPSNLKDAIDILTKTYPPEKTVVRLVDRVDPEAGSSDLKVQETGQNRKVMDEWKSILNNMSPPQRAMLVAWNRVERDTVLDRITKLPYLPNVAATYLNANISCIKRQEMRWREGVQMGIWERIIFWIWMLVMQLGVIVPDTVSVFLGAVIAVFRSGPIRLQNQLMAIAILDFPWADERLARFIILQRFLGILPTILFGISALADSGFRRTAFKGVSNISWKAVICILWQVLMHNWKNLYDLYYSKRLRALRLSSLEKSEIVECQVSLSRSNALIYAEFEIYQLGNRFGAQTSYYKQDHEDVAKGLHWIAHTETKEAVQRNFAGKFSILIAVIAIGSMICTSAFPVDPYAGLVAIAYFGPLTIRTAVDVWGPSQSLEDLLRLFTITAGPTFPSTLLMVVNLIYWIITREALFVGFLNIKFAITFAVLVYLSLYPKLWGEGFLYVGLACQKYGSRVTGKSSGKNNVIP</sequence>
<reference evidence="2" key="2">
    <citation type="journal article" date="2023" name="MicrobiologyOpen">
        <title>Genomics of the tumorigenes clade of the family Rhizobiaceae and description of Rhizobium rhododendri sp. nov.</title>
        <authorList>
            <person name="Kuzmanovic N."/>
            <person name="diCenzo G.C."/>
            <person name="Bunk B."/>
            <person name="Sproeer C."/>
            <person name="Fruehling A."/>
            <person name="Neumann-Schaal M."/>
            <person name="Overmann J."/>
            <person name="Smalla K."/>
        </authorList>
    </citation>
    <scope>NUCLEOTIDE SEQUENCE</scope>
    <source>
        <strain evidence="2">Rho-6.2</strain>
        <plasmid evidence="2">pTi6.2</plasmid>
    </source>
</reference>
<protein>
    <recommendedName>
        <fullName evidence="4">C protein</fullName>
    </recommendedName>
</protein>
<keyword evidence="3" id="KW-1185">Reference proteome</keyword>
<evidence type="ECO:0008006" key="4">
    <source>
        <dbReference type="Google" id="ProtNLM"/>
    </source>
</evidence>
<dbReference type="EMBL" id="CP117269">
    <property type="protein sequence ID" value="WFS26128.1"/>
    <property type="molecule type" value="Genomic_DNA"/>
</dbReference>
<dbReference type="RefSeq" id="WP_142832612.1">
    <property type="nucleotide sequence ID" value="NZ_CP117269.1"/>
</dbReference>
<keyword evidence="2" id="KW-0614">Plasmid</keyword>
<organism evidence="2 3">
    <name type="scientific">Rhizobium rhododendri</name>
    <dbReference type="NCBI Taxonomy" id="2506430"/>
    <lineage>
        <taxon>Bacteria</taxon>
        <taxon>Pseudomonadati</taxon>
        <taxon>Pseudomonadota</taxon>
        <taxon>Alphaproteobacteria</taxon>
        <taxon>Hyphomicrobiales</taxon>
        <taxon>Rhizobiaceae</taxon>
        <taxon>Rhizobium/Agrobacterium group</taxon>
        <taxon>Rhizobium</taxon>
    </lineage>
</organism>
<keyword evidence="1" id="KW-0812">Transmembrane</keyword>
<gene>
    <name evidence="2" type="ORF">PR018_25875</name>
</gene>
<geneLocation type="plasmid" evidence="2 3">
    <name>pTi6.2</name>
</geneLocation>
<keyword evidence="1" id="KW-0472">Membrane</keyword>
<accession>A0ABY8IQZ0</accession>
<feature type="transmembrane region" description="Helical" evidence="1">
    <location>
        <begin position="173"/>
        <end position="201"/>
    </location>
</feature>
<reference evidence="2" key="1">
    <citation type="journal article" date="2019" name="Phytopathology">
        <title>A Novel Group of Rhizobium tumorigenes-Like Agrobacteria Associated with Crown Gall Disease of Rhododendron and Blueberry.</title>
        <authorList>
            <person name="Kuzmanovic N."/>
            <person name="Behrens P."/>
            <person name="Idczak E."/>
            <person name="Wagner S."/>
            <person name="Gotz M."/>
            <person name="Sproer C."/>
            <person name="Bunk B."/>
            <person name="Overmann J."/>
            <person name="Smalla K."/>
        </authorList>
    </citation>
    <scope>NUCLEOTIDE SEQUENCE</scope>
    <source>
        <strain evidence="2">Rho-6.2</strain>
    </source>
</reference>
<feature type="transmembrane region" description="Helical" evidence="1">
    <location>
        <begin position="373"/>
        <end position="391"/>
    </location>
</feature>
<feature type="transmembrane region" description="Helical" evidence="1">
    <location>
        <begin position="426"/>
        <end position="453"/>
    </location>
</feature>
<dbReference type="Proteomes" id="UP000318939">
    <property type="component" value="Plasmid pTi6.2"/>
</dbReference>
<evidence type="ECO:0000313" key="2">
    <source>
        <dbReference type="EMBL" id="WFS26128.1"/>
    </source>
</evidence>
<name>A0ABY8IQZ0_9HYPH</name>
<feature type="transmembrane region" description="Helical" evidence="1">
    <location>
        <begin position="459"/>
        <end position="479"/>
    </location>
</feature>
<feature type="transmembrane region" description="Helical" evidence="1">
    <location>
        <begin position="236"/>
        <end position="254"/>
    </location>
</feature>
<evidence type="ECO:0000256" key="1">
    <source>
        <dbReference type="SAM" id="Phobius"/>
    </source>
</evidence>
<evidence type="ECO:0000313" key="3">
    <source>
        <dbReference type="Proteomes" id="UP000318939"/>
    </source>
</evidence>